<feature type="transmembrane region" description="Helical" evidence="1">
    <location>
        <begin position="12"/>
        <end position="29"/>
    </location>
</feature>
<feature type="domain" description="AB hydrolase-1" evidence="2">
    <location>
        <begin position="40"/>
        <end position="132"/>
    </location>
</feature>
<evidence type="ECO:0000313" key="3">
    <source>
        <dbReference type="EMBL" id="GAG08387.1"/>
    </source>
</evidence>
<accession>X0VAN0</accession>
<reference evidence="3" key="1">
    <citation type="journal article" date="2014" name="Front. Microbiol.">
        <title>High frequency of phylogenetically diverse reductive dehalogenase-homologous genes in deep subseafloor sedimentary metagenomes.</title>
        <authorList>
            <person name="Kawai M."/>
            <person name="Futagami T."/>
            <person name="Toyoda A."/>
            <person name="Takaki Y."/>
            <person name="Nishi S."/>
            <person name="Hori S."/>
            <person name="Arai W."/>
            <person name="Tsubouchi T."/>
            <person name="Morono Y."/>
            <person name="Uchiyama I."/>
            <person name="Ito T."/>
            <person name="Fujiyama A."/>
            <person name="Inagaki F."/>
            <person name="Takami H."/>
        </authorList>
    </citation>
    <scope>NUCLEOTIDE SEQUENCE</scope>
    <source>
        <strain evidence="3">Expedition CK06-06</strain>
    </source>
</reference>
<dbReference type="AlphaFoldDB" id="X0VAN0"/>
<keyword evidence="1" id="KW-1133">Transmembrane helix</keyword>
<feature type="non-terminal residue" evidence="3">
    <location>
        <position position="1"/>
    </location>
</feature>
<comment type="caution">
    <text evidence="3">The sequence shown here is derived from an EMBL/GenBank/DDBJ whole genome shotgun (WGS) entry which is preliminary data.</text>
</comment>
<keyword evidence="1" id="KW-0812">Transmembrane</keyword>
<dbReference type="SUPFAM" id="SSF53474">
    <property type="entry name" value="alpha/beta-Hydrolases"/>
    <property type="match status" value="1"/>
</dbReference>
<organism evidence="3">
    <name type="scientific">marine sediment metagenome</name>
    <dbReference type="NCBI Taxonomy" id="412755"/>
    <lineage>
        <taxon>unclassified sequences</taxon>
        <taxon>metagenomes</taxon>
        <taxon>ecological metagenomes</taxon>
    </lineage>
</organism>
<sequence length="156" mass="18127">LRLARNIKPFATLAILGFNLFAFALLYMASYKGLSKDVKSGLMAPYNSWKNRVAILKFIQDIPLKEKDPSYSLGKYMDENLHRLAHIPKLICWGKRDFVFDTEYLAEWQRRFPDAEIHAFPDAGHYVLEDEPETIVNLVKDFLKRNPIPDRNPKSV</sequence>
<dbReference type="Pfam" id="PF00561">
    <property type="entry name" value="Abhydrolase_1"/>
    <property type="match status" value="1"/>
</dbReference>
<gene>
    <name evidence="3" type="ORF">S01H1_44564</name>
</gene>
<name>X0VAN0_9ZZZZ</name>
<dbReference type="InterPro" id="IPR029058">
    <property type="entry name" value="AB_hydrolase_fold"/>
</dbReference>
<dbReference type="Gene3D" id="3.40.50.1820">
    <property type="entry name" value="alpha/beta hydrolase"/>
    <property type="match status" value="1"/>
</dbReference>
<dbReference type="InterPro" id="IPR000073">
    <property type="entry name" value="AB_hydrolase_1"/>
</dbReference>
<proteinExistence type="predicted"/>
<keyword evidence="1" id="KW-0472">Membrane</keyword>
<evidence type="ECO:0000256" key="1">
    <source>
        <dbReference type="SAM" id="Phobius"/>
    </source>
</evidence>
<protein>
    <recommendedName>
        <fullName evidence="2">AB hydrolase-1 domain-containing protein</fullName>
    </recommendedName>
</protein>
<evidence type="ECO:0000259" key="2">
    <source>
        <dbReference type="Pfam" id="PF00561"/>
    </source>
</evidence>
<dbReference type="EMBL" id="BARS01028428">
    <property type="protein sequence ID" value="GAG08387.1"/>
    <property type="molecule type" value="Genomic_DNA"/>
</dbReference>